<name>A0AAD6IZ37_DREDA</name>
<evidence type="ECO:0000259" key="2">
    <source>
        <dbReference type="Pfam" id="PF20237"/>
    </source>
</evidence>
<reference evidence="3" key="1">
    <citation type="submission" date="2023-01" db="EMBL/GenBank/DDBJ databases">
        <title>The chitinases involved in constricting ring structure development in the nematode-trapping fungus Drechslerella dactyloides.</title>
        <authorList>
            <person name="Wang R."/>
            <person name="Zhang L."/>
            <person name="Tang P."/>
            <person name="Li S."/>
            <person name="Liang L."/>
        </authorList>
    </citation>
    <scope>NUCLEOTIDE SEQUENCE</scope>
    <source>
        <strain evidence="3">YMF1.00031</strain>
    </source>
</reference>
<sequence>MAQNMDDLEKGILPVDSLKGYTLEHHRYNLVCEIEQPELTVVDKIYGKLSGSTPGGPRGLRFRISFAEMQRMYIRELQSLLVQDAIQLYTYGKSEDNLKNKRWQTNLAAYVKALQDYDYMESHSKSNRDPFLATGEYAVDNFIINENIKPVIEDFQAVRANGMTKYPTTIALQTDASKDATVAITGTRGTTSLAKKYKAFRRRLVFGIFGGGFLVGPMWLMLLTPGLYNSLISATSFIAGFGLIMACFLTEATDVLAMTAAYAAVLVVFVGTNTAS</sequence>
<feature type="transmembrane region" description="Helical" evidence="1">
    <location>
        <begin position="255"/>
        <end position="275"/>
    </location>
</feature>
<proteinExistence type="predicted"/>
<comment type="caution">
    <text evidence="3">The sequence shown here is derived from an EMBL/GenBank/DDBJ whole genome shotgun (WGS) entry which is preliminary data.</text>
</comment>
<dbReference type="Pfam" id="PF20237">
    <property type="entry name" value="DUF6594"/>
    <property type="match status" value="1"/>
</dbReference>
<organism evidence="3 4">
    <name type="scientific">Drechslerella dactyloides</name>
    <name type="common">Nematode-trapping fungus</name>
    <name type="synonym">Arthrobotrys dactyloides</name>
    <dbReference type="NCBI Taxonomy" id="74499"/>
    <lineage>
        <taxon>Eukaryota</taxon>
        <taxon>Fungi</taxon>
        <taxon>Dikarya</taxon>
        <taxon>Ascomycota</taxon>
        <taxon>Pezizomycotina</taxon>
        <taxon>Orbiliomycetes</taxon>
        <taxon>Orbiliales</taxon>
        <taxon>Orbiliaceae</taxon>
        <taxon>Drechslerella</taxon>
    </lineage>
</organism>
<evidence type="ECO:0000313" key="3">
    <source>
        <dbReference type="EMBL" id="KAJ6261408.1"/>
    </source>
</evidence>
<keyword evidence="4" id="KW-1185">Reference proteome</keyword>
<feature type="transmembrane region" description="Helical" evidence="1">
    <location>
        <begin position="228"/>
        <end position="248"/>
    </location>
</feature>
<evidence type="ECO:0000256" key="1">
    <source>
        <dbReference type="SAM" id="Phobius"/>
    </source>
</evidence>
<dbReference type="AlphaFoldDB" id="A0AAD6IZ37"/>
<keyword evidence="1" id="KW-1133">Transmembrane helix</keyword>
<dbReference type="EMBL" id="JAQGDS010000004">
    <property type="protein sequence ID" value="KAJ6261408.1"/>
    <property type="molecule type" value="Genomic_DNA"/>
</dbReference>
<keyword evidence="1" id="KW-0812">Transmembrane</keyword>
<feature type="transmembrane region" description="Helical" evidence="1">
    <location>
        <begin position="204"/>
        <end position="222"/>
    </location>
</feature>
<dbReference type="Proteomes" id="UP001221413">
    <property type="component" value="Unassembled WGS sequence"/>
</dbReference>
<feature type="domain" description="DUF6594" evidence="2">
    <location>
        <begin position="96"/>
        <end position="267"/>
    </location>
</feature>
<gene>
    <name evidence="3" type="ORF">Dda_4078</name>
</gene>
<dbReference type="InterPro" id="IPR046529">
    <property type="entry name" value="DUF6594"/>
</dbReference>
<protein>
    <recommendedName>
        <fullName evidence="2">DUF6594 domain-containing protein</fullName>
    </recommendedName>
</protein>
<keyword evidence="1" id="KW-0472">Membrane</keyword>
<accession>A0AAD6IZ37</accession>
<evidence type="ECO:0000313" key="4">
    <source>
        <dbReference type="Proteomes" id="UP001221413"/>
    </source>
</evidence>